<keyword evidence="2" id="KW-0812">Transmembrane</keyword>
<keyword evidence="2" id="KW-1133">Transmembrane helix</keyword>
<evidence type="ECO:0000256" key="2">
    <source>
        <dbReference type="SAM" id="Phobius"/>
    </source>
</evidence>
<evidence type="ECO:0000313" key="4">
    <source>
        <dbReference type="Proteomes" id="UP001278500"/>
    </source>
</evidence>
<feature type="region of interest" description="Disordered" evidence="1">
    <location>
        <begin position="1"/>
        <end position="36"/>
    </location>
</feature>
<organism evidence="3 4">
    <name type="scientific">Neurospora tetraspora</name>
    <dbReference type="NCBI Taxonomy" id="94610"/>
    <lineage>
        <taxon>Eukaryota</taxon>
        <taxon>Fungi</taxon>
        <taxon>Dikarya</taxon>
        <taxon>Ascomycota</taxon>
        <taxon>Pezizomycotina</taxon>
        <taxon>Sordariomycetes</taxon>
        <taxon>Sordariomycetidae</taxon>
        <taxon>Sordariales</taxon>
        <taxon>Sordariaceae</taxon>
        <taxon>Neurospora</taxon>
    </lineage>
</organism>
<dbReference type="RefSeq" id="XP_062683828.1">
    <property type="nucleotide sequence ID" value="XM_062831554.1"/>
</dbReference>
<dbReference type="AlphaFoldDB" id="A0AAE0JJH9"/>
<gene>
    <name evidence="3" type="ORF">B0H65DRAFT_90783</name>
</gene>
<keyword evidence="4" id="KW-1185">Reference proteome</keyword>
<reference evidence="3" key="2">
    <citation type="submission" date="2023-06" db="EMBL/GenBank/DDBJ databases">
        <authorList>
            <consortium name="Lawrence Berkeley National Laboratory"/>
            <person name="Haridas S."/>
            <person name="Hensen N."/>
            <person name="Bonometti L."/>
            <person name="Westerberg I."/>
            <person name="Brannstrom I.O."/>
            <person name="Guillou S."/>
            <person name="Cros-Aarteil S."/>
            <person name="Calhoun S."/>
            <person name="Kuo A."/>
            <person name="Mondo S."/>
            <person name="Pangilinan J."/>
            <person name="Riley R."/>
            <person name="Labutti K."/>
            <person name="Andreopoulos B."/>
            <person name="Lipzen A."/>
            <person name="Chen C."/>
            <person name="Yanf M."/>
            <person name="Daum C."/>
            <person name="Ng V."/>
            <person name="Clum A."/>
            <person name="Steindorff A."/>
            <person name="Ohm R."/>
            <person name="Martin F."/>
            <person name="Silar P."/>
            <person name="Natvig D."/>
            <person name="Lalanne C."/>
            <person name="Gautier V."/>
            <person name="Ament-Velasquez S.L."/>
            <person name="Kruys A."/>
            <person name="Hutchinson M.I."/>
            <person name="Powell A.J."/>
            <person name="Barry K."/>
            <person name="Miller A.N."/>
            <person name="Grigoriev I.V."/>
            <person name="Debuchy R."/>
            <person name="Gladieux P."/>
            <person name="Thoren M.H."/>
            <person name="Johannesson H."/>
        </authorList>
    </citation>
    <scope>NUCLEOTIDE SEQUENCE</scope>
    <source>
        <strain evidence="3">CBS 560.94</strain>
    </source>
</reference>
<feature type="transmembrane region" description="Helical" evidence="2">
    <location>
        <begin position="106"/>
        <end position="131"/>
    </location>
</feature>
<proteinExistence type="predicted"/>
<dbReference type="EMBL" id="JAUEPP010000002">
    <property type="protein sequence ID" value="KAK3350533.1"/>
    <property type="molecule type" value="Genomic_DNA"/>
</dbReference>
<name>A0AAE0JJH9_9PEZI</name>
<sequence length="133" mass="14709">MRPHPEIRPHHQPTPFPSFWTGRHKQPPRPRGRLMTSTKSGVRGLALIARKAKNSECPFVLPGDRYRSSSKLCKMNGVGSFVGVFVSSVGVFVSSVGVFVSSVGVLYLLLEFCIFCWGACIFCACTGWEVLMM</sequence>
<keyword evidence="2" id="KW-0472">Membrane</keyword>
<dbReference type="Proteomes" id="UP001278500">
    <property type="component" value="Unassembled WGS sequence"/>
</dbReference>
<feature type="transmembrane region" description="Helical" evidence="2">
    <location>
        <begin position="77"/>
        <end position="100"/>
    </location>
</feature>
<feature type="compositionally biased region" description="Basic residues" evidence="1">
    <location>
        <begin position="22"/>
        <end position="32"/>
    </location>
</feature>
<protein>
    <submittedName>
        <fullName evidence="3">Uncharacterized protein</fullName>
    </submittedName>
</protein>
<evidence type="ECO:0000256" key="1">
    <source>
        <dbReference type="SAM" id="MobiDB-lite"/>
    </source>
</evidence>
<dbReference type="GeneID" id="87868708"/>
<evidence type="ECO:0000313" key="3">
    <source>
        <dbReference type="EMBL" id="KAK3350533.1"/>
    </source>
</evidence>
<accession>A0AAE0JJH9</accession>
<comment type="caution">
    <text evidence="3">The sequence shown here is derived from an EMBL/GenBank/DDBJ whole genome shotgun (WGS) entry which is preliminary data.</text>
</comment>
<reference evidence="3" key="1">
    <citation type="journal article" date="2023" name="Mol. Phylogenet. Evol.">
        <title>Genome-scale phylogeny and comparative genomics of the fungal order Sordariales.</title>
        <authorList>
            <person name="Hensen N."/>
            <person name="Bonometti L."/>
            <person name="Westerberg I."/>
            <person name="Brannstrom I.O."/>
            <person name="Guillou S."/>
            <person name="Cros-Aarteil S."/>
            <person name="Calhoun S."/>
            <person name="Haridas S."/>
            <person name="Kuo A."/>
            <person name="Mondo S."/>
            <person name="Pangilinan J."/>
            <person name="Riley R."/>
            <person name="LaButti K."/>
            <person name="Andreopoulos B."/>
            <person name="Lipzen A."/>
            <person name="Chen C."/>
            <person name="Yan M."/>
            <person name="Daum C."/>
            <person name="Ng V."/>
            <person name="Clum A."/>
            <person name="Steindorff A."/>
            <person name="Ohm R.A."/>
            <person name="Martin F."/>
            <person name="Silar P."/>
            <person name="Natvig D.O."/>
            <person name="Lalanne C."/>
            <person name="Gautier V."/>
            <person name="Ament-Velasquez S.L."/>
            <person name="Kruys A."/>
            <person name="Hutchinson M.I."/>
            <person name="Powell A.J."/>
            <person name="Barry K."/>
            <person name="Miller A.N."/>
            <person name="Grigoriev I.V."/>
            <person name="Debuchy R."/>
            <person name="Gladieux P."/>
            <person name="Hiltunen Thoren M."/>
            <person name="Johannesson H."/>
        </authorList>
    </citation>
    <scope>NUCLEOTIDE SEQUENCE</scope>
    <source>
        <strain evidence="3">CBS 560.94</strain>
    </source>
</reference>